<evidence type="ECO:0000313" key="2">
    <source>
        <dbReference type="Proteomes" id="UP000560658"/>
    </source>
</evidence>
<keyword evidence="2" id="KW-1185">Reference proteome</keyword>
<accession>A0A840CTA9</accession>
<proteinExistence type="predicted"/>
<reference evidence="1" key="1">
    <citation type="submission" date="2020-08" db="EMBL/GenBank/DDBJ databases">
        <title>Genomic Encyclopedia of Type Strains, Phase IV (KMG-IV): sequencing the most valuable type-strain genomes for metagenomic binning, comparative biology and taxonomic classification.</title>
        <authorList>
            <person name="Goeker M."/>
        </authorList>
    </citation>
    <scope>NUCLEOTIDE SEQUENCE [LARGE SCALE GENOMIC DNA]</scope>
    <source>
        <strain evidence="1">DSM 105720</strain>
    </source>
</reference>
<dbReference type="AlphaFoldDB" id="A0A840CTA9"/>
<evidence type="ECO:0000313" key="1">
    <source>
        <dbReference type="EMBL" id="MBB4043267.1"/>
    </source>
</evidence>
<comment type="caution">
    <text evidence="1">The sequence shown here is derived from an EMBL/GenBank/DDBJ whole genome shotgun (WGS) entry which is preliminary data.</text>
</comment>
<protein>
    <submittedName>
        <fullName evidence="1">Uncharacterized protein</fullName>
    </submittedName>
</protein>
<sequence length="60" mass="6904">MQMLSLCMRVYCAIRRFGVPTSYCDQSFGSEEKKHAGSVHFNNVDLRISGSLRKRMRSMS</sequence>
<gene>
    <name evidence="1" type="ORF">GGR06_001034</name>
</gene>
<name>A0A840CTA9_9BACE</name>
<organism evidence="1 2">
    <name type="scientific">Bacteroides reticulotermitis</name>
    <dbReference type="NCBI Taxonomy" id="1133319"/>
    <lineage>
        <taxon>Bacteria</taxon>
        <taxon>Pseudomonadati</taxon>
        <taxon>Bacteroidota</taxon>
        <taxon>Bacteroidia</taxon>
        <taxon>Bacteroidales</taxon>
        <taxon>Bacteroidaceae</taxon>
        <taxon>Bacteroides</taxon>
    </lineage>
</organism>
<dbReference type="EMBL" id="JACIER010000003">
    <property type="protein sequence ID" value="MBB4043267.1"/>
    <property type="molecule type" value="Genomic_DNA"/>
</dbReference>
<dbReference type="Proteomes" id="UP000560658">
    <property type="component" value="Unassembled WGS sequence"/>
</dbReference>